<accession>A0A067RB27</accession>
<keyword evidence="2" id="KW-1185">Reference proteome</keyword>
<evidence type="ECO:0000313" key="1">
    <source>
        <dbReference type="EMBL" id="KDR21066.1"/>
    </source>
</evidence>
<evidence type="ECO:0000313" key="2">
    <source>
        <dbReference type="Proteomes" id="UP000027135"/>
    </source>
</evidence>
<sequence>MYIWRHKAKNRKVIWRHLGAFGRDTAFHGESDPPTINFQQEQY</sequence>
<gene>
    <name evidence="1" type="ORF">L798_04123</name>
</gene>
<dbReference type="AlphaFoldDB" id="A0A067RB27"/>
<organism evidence="1 2">
    <name type="scientific">Zootermopsis nevadensis</name>
    <name type="common">Dampwood termite</name>
    <dbReference type="NCBI Taxonomy" id="136037"/>
    <lineage>
        <taxon>Eukaryota</taxon>
        <taxon>Metazoa</taxon>
        <taxon>Ecdysozoa</taxon>
        <taxon>Arthropoda</taxon>
        <taxon>Hexapoda</taxon>
        <taxon>Insecta</taxon>
        <taxon>Pterygota</taxon>
        <taxon>Neoptera</taxon>
        <taxon>Polyneoptera</taxon>
        <taxon>Dictyoptera</taxon>
        <taxon>Blattodea</taxon>
        <taxon>Blattoidea</taxon>
        <taxon>Termitoidae</taxon>
        <taxon>Termopsidae</taxon>
        <taxon>Zootermopsis</taxon>
    </lineage>
</organism>
<name>A0A067RB27_ZOONE</name>
<dbReference type="EMBL" id="KK852573">
    <property type="protein sequence ID" value="KDR21066.1"/>
    <property type="molecule type" value="Genomic_DNA"/>
</dbReference>
<proteinExistence type="predicted"/>
<reference evidence="1 2" key="1">
    <citation type="journal article" date="2014" name="Nat. Commun.">
        <title>Molecular traces of alternative social organization in a termite genome.</title>
        <authorList>
            <person name="Terrapon N."/>
            <person name="Li C."/>
            <person name="Robertson H.M."/>
            <person name="Ji L."/>
            <person name="Meng X."/>
            <person name="Booth W."/>
            <person name="Chen Z."/>
            <person name="Childers C.P."/>
            <person name="Glastad K.M."/>
            <person name="Gokhale K."/>
            <person name="Gowin J."/>
            <person name="Gronenberg W."/>
            <person name="Hermansen R.A."/>
            <person name="Hu H."/>
            <person name="Hunt B.G."/>
            <person name="Huylmans A.K."/>
            <person name="Khalil S.M."/>
            <person name="Mitchell R.D."/>
            <person name="Munoz-Torres M.C."/>
            <person name="Mustard J.A."/>
            <person name="Pan H."/>
            <person name="Reese J.T."/>
            <person name="Scharf M.E."/>
            <person name="Sun F."/>
            <person name="Vogel H."/>
            <person name="Xiao J."/>
            <person name="Yang W."/>
            <person name="Yang Z."/>
            <person name="Yang Z."/>
            <person name="Zhou J."/>
            <person name="Zhu J."/>
            <person name="Brent C.S."/>
            <person name="Elsik C.G."/>
            <person name="Goodisman M.A."/>
            <person name="Liberles D.A."/>
            <person name="Roe R.M."/>
            <person name="Vargo E.L."/>
            <person name="Vilcinskas A."/>
            <person name="Wang J."/>
            <person name="Bornberg-Bauer E."/>
            <person name="Korb J."/>
            <person name="Zhang G."/>
            <person name="Liebig J."/>
        </authorList>
    </citation>
    <scope>NUCLEOTIDE SEQUENCE [LARGE SCALE GENOMIC DNA]</scope>
    <source>
        <tissue evidence="1">Whole organism</tissue>
    </source>
</reference>
<dbReference type="Proteomes" id="UP000027135">
    <property type="component" value="Unassembled WGS sequence"/>
</dbReference>
<protein>
    <submittedName>
        <fullName evidence="1">Uncharacterized protein</fullName>
    </submittedName>
</protein>
<dbReference type="InParanoid" id="A0A067RB27"/>